<keyword evidence="3" id="KW-0378">Hydrolase</keyword>
<dbReference type="PROSITE" id="PS50056">
    <property type="entry name" value="TYR_PHOSPHATASE_2"/>
    <property type="match status" value="1"/>
</dbReference>
<dbReference type="Pfam" id="PF13350">
    <property type="entry name" value="Y_phosphatase3"/>
    <property type="match status" value="1"/>
</dbReference>
<dbReference type="InterPro" id="IPR029021">
    <property type="entry name" value="Prot-tyrosine_phosphatase-like"/>
</dbReference>
<dbReference type="Proteomes" id="UP000009325">
    <property type="component" value="Unassembled WGS sequence"/>
</dbReference>
<evidence type="ECO:0000259" key="2">
    <source>
        <dbReference type="PROSITE" id="PS50056"/>
    </source>
</evidence>
<dbReference type="GO" id="GO:0004725">
    <property type="term" value="F:protein tyrosine phosphatase activity"/>
    <property type="evidence" value="ECO:0007669"/>
    <property type="project" value="UniProtKB-EC"/>
</dbReference>
<name>K0NTJ0_9LACO</name>
<comment type="similarity">
    <text evidence="1">Belongs to the protein-tyrosine phosphatase family.</text>
</comment>
<feature type="domain" description="Tyrosine specific protein phosphatases" evidence="2">
    <location>
        <begin position="132"/>
        <end position="163"/>
    </location>
</feature>
<dbReference type="InterPro" id="IPR000387">
    <property type="entry name" value="Tyr_Pase_dom"/>
</dbReference>
<dbReference type="EC" id="3.1.3.48" evidence="3"/>
<dbReference type="PROSITE" id="PS00383">
    <property type="entry name" value="TYR_PHOSPHATASE_1"/>
    <property type="match status" value="1"/>
</dbReference>
<dbReference type="PANTHER" id="PTHR31126:SF1">
    <property type="entry name" value="TYROSINE SPECIFIC PROTEIN PHOSPHATASES DOMAIN-CONTAINING PROTEIN"/>
    <property type="match status" value="1"/>
</dbReference>
<dbReference type="RefSeq" id="WP_009558640.1">
    <property type="nucleotide sequence ID" value="NZ_CALZ01000155.1"/>
</dbReference>
<protein>
    <submittedName>
        <fullName evidence="3">Protein-tyrosine phosphatase</fullName>
        <ecNumber evidence="3">3.1.3.48</ecNumber>
    </submittedName>
</protein>
<dbReference type="EMBL" id="CALZ01000155">
    <property type="protein sequence ID" value="CCK84533.1"/>
    <property type="molecule type" value="Genomic_DNA"/>
</dbReference>
<comment type="caution">
    <text evidence="3">The sequence shown here is derived from an EMBL/GenBank/DDBJ whole genome shotgun (WGS) entry which is preliminary data.</text>
</comment>
<evidence type="ECO:0000313" key="3">
    <source>
        <dbReference type="EMBL" id="CCK84533.1"/>
    </source>
</evidence>
<dbReference type="AlphaFoldDB" id="K0NTJ0"/>
<reference evidence="3 4" key="1">
    <citation type="submission" date="2012-08" db="EMBL/GenBank/DDBJ databases">
        <title>Draft Genome Sequences of Lactobacillus equicursoris CIP 110162T, isolated from thoroughbred racehorse feces and Lactobacillus sp. CRBIP 24.137 isolated from urine of human.</title>
        <authorList>
            <person name="Cousin S."/>
            <person name="Loux V."/>
            <person name="Ma L."/>
            <person name="Creno S."/>
            <person name="Clermont D."/>
            <person name="Bizet C."/>
            <person name="Bouchier C."/>
        </authorList>
    </citation>
    <scope>NUCLEOTIDE SEQUENCE [LARGE SCALE GENOMIC DNA]</scope>
    <source>
        <strain evidence="3 4">66c</strain>
    </source>
</reference>
<dbReference type="InterPro" id="IPR026893">
    <property type="entry name" value="Tyr/Ser_Pase_IphP-type"/>
</dbReference>
<organism evidence="3 4">
    <name type="scientific">Lactobacillus equicursoris 66c</name>
    <dbReference type="NCBI Taxonomy" id="872326"/>
    <lineage>
        <taxon>Bacteria</taxon>
        <taxon>Bacillati</taxon>
        <taxon>Bacillota</taxon>
        <taxon>Bacilli</taxon>
        <taxon>Lactobacillales</taxon>
        <taxon>Lactobacillaceae</taxon>
        <taxon>Lactobacillus</taxon>
    </lineage>
</organism>
<proteinExistence type="inferred from homology"/>
<dbReference type="Gene3D" id="3.90.190.10">
    <property type="entry name" value="Protein tyrosine phosphatase superfamily"/>
    <property type="match status" value="1"/>
</dbReference>
<evidence type="ECO:0000313" key="4">
    <source>
        <dbReference type="Proteomes" id="UP000009325"/>
    </source>
</evidence>
<dbReference type="PANTHER" id="PTHR31126">
    <property type="entry name" value="TYROSINE-PROTEIN PHOSPHATASE"/>
    <property type="match status" value="1"/>
</dbReference>
<dbReference type="SUPFAM" id="SSF52799">
    <property type="entry name" value="(Phosphotyrosine protein) phosphatases II"/>
    <property type="match status" value="1"/>
</dbReference>
<evidence type="ECO:0000256" key="1">
    <source>
        <dbReference type="ARBA" id="ARBA00009580"/>
    </source>
</evidence>
<accession>K0NTJ0</accession>
<gene>
    <name evidence="3" type="ORF">BN146_10020</name>
</gene>
<dbReference type="OrthoDB" id="1188001at2"/>
<dbReference type="InterPro" id="IPR016130">
    <property type="entry name" value="Tyr_Pase_AS"/>
</dbReference>
<sequence length="265" mass="30316">MQLNQHLLNIQGGRNFRELGGYKTISGKTVKKHKLIRSGHLSDLTKEDREYLEKYGLKYDVDLRTSFERSKQPDQELAGVSYFADPVFDEDLTDSTMSISDMARQSAKDGNWGYQRMLWAYQNMATGKNANQAYRHLFELLLGNEKEGESVLFHCTAGKDRTGFGAILILSALGVPMATIERDYLYTNQAVKDFVDQLLAKEEAKGANENLLKTFHDLQTVQPAYFNYLFKTINQQYGSINAYLHQQIGLSNKDLLDLREIYLED</sequence>